<dbReference type="PANTHER" id="PTHR21666:SF285">
    <property type="entry name" value="M23 FAMILY METALLOPEPTIDASE"/>
    <property type="match status" value="1"/>
</dbReference>
<name>M3H065_9LEPT</name>
<accession>M3H065</accession>
<evidence type="ECO:0000259" key="2">
    <source>
        <dbReference type="Pfam" id="PF01551"/>
    </source>
</evidence>
<dbReference type="InterPro" id="IPR011055">
    <property type="entry name" value="Dup_hybrid_motif"/>
</dbReference>
<evidence type="ECO:0000313" key="3">
    <source>
        <dbReference type="EMBL" id="EMF82100.1"/>
    </source>
</evidence>
<evidence type="ECO:0000256" key="1">
    <source>
        <dbReference type="SAM" id="MobiDB-lite"/>
    </source>
</evidence>
<dbReference type="InterPro" id="IPR050570">
    <property type="entry name" value="Cell_wall_metabolism_enzyme"/>
</dbReference>
<dbReference type="SUPFAM" id="SSF51261">
    <property type="entry name" value="Duplicated hybrid motif"/>
    <property type="match status" value="1"/>
</dbReference>
<dbReference type="GO" id="GO:0004222">
    <property type="term" value="F:metalloendopeptidase activity"/>
    <property type="evidence" value="ECO:0007669"/>
    <property type="project" value="TreeGrafter"/>
</dbReference>
<feature type="domain" description="M23ase beta-sheet core" evidence="2">
    <location>
        <begin position="1187"/>
        <end position="1299"/>
    </location>
</feature>
<feature type="region of interest" description="Disordered" evidence="1">
    <location>
        <begin position="979"/>
        <end position="1039"/>
    </location>
</feature>
<dbReference type="Gene3D" id="2.70.70.10">
    <property type="entry name" value="Glucose Permease (Domain IIA)"/>
    <property type="match status" value="1"/>
</dbReference>
<evidence type="ECO:0000313" key="4">
    <source>
        <dbReference type="Proteomes" id="UP000011770"/>
    </source>
</evidence>
<sequence length="1320" mass="142247">MDEEITYLRTANEYFEKSEKYQELAEKAKSEAKFDEAALYTGYAVREKNNAVGYLKKKYYNLGEEITSEVDNRGLTYTRSSFLSYRESLINKNFQNTTQIGKQIQEGKNQVAGIIAEGESYNQIQGMIQTAANLNKQGEENKERVERLLLESKELANRDIGGGLLDGLQEMIASIQSALPQEISNNGVAQYIQAQEKELAEKQERANELLSHMNSLVTNNNDLAALQTLLQGSSQALNIAANSAVSKYLDETAKKLQKDNEERSSNLQKTLLEALSNGDQYKYLREAGYGFRTDGEGISAYRQIYSGEIEIDGSAMKSTSYSPDLEYQYIRIETKFNPGNLSVDMMNPNSTRFNAEMVLEVKNYIDNLQKNVEQMFAQFSNKTNEIKEEYAENQEIESYQKKLYESSKDAYLTAFQALPSDLKKAFEGEMGGLKGYHEQGSKYNFNQGSFQDQSGEMKKVGKSMYEGANIDDTVFGGSRELKGSVSVKGIPVEVSYGMQYLVVTSGFDISNIGYNFKLKGVGTNYVDNQLNGASQKYSIYTEDIQNRIEKQAKANDAEKESKGFLFNVLNGMSGGQKPHEALKSEVQSRVTGAIAEASGLPASLVGALVGGANMKQAMESYKKSVTTEAISQATGIPAWYLNQKISEKEATHAMSMSFSYNMGRSLATMVTAPIQLAAKAAVAALEYTPQGRMLQAASPGIASQVKDASDNVNKQANKFADHIGRQAYENRETIDTVVTVAAVVGAAFSFGTSMAALAAYKVAEGATQGGVYGALAGAVSTAGTAASVFTAGAIGFDCSYSYADGFGASVGVGYKLMEGLGVGATLSYNEQSGFGASVGLQSGTSRLNINAGLSYSERDGISANVGLNYGLGKDPKAGLNLGVSYNRQDGMGASVGLTSRSGVFRDTGANITRTEYSGFGADISSREYGPGKFSGGLSYNQRDGFTASLNVAGTNALNYNSQTGLSSNTDFISQYSMNRGMSEDSNQTDTEAESKAAQERNNQTQGAQAIEGAAISTQRREGEDGAQTHSSGEPADPVDQRINQLRRELSEGISLAHDNGTLSDAGNPALASAARELSSKMAELQKLEGQKASGQKPGVQRDGSIVVVGSKTPTLGERAASLFGSVADGAKGLWDRATGGKQTNIDPHQIVRIGENGLAEYANGARTSIAFNEKTDGPFSQPRTNTIHGAVDLMTPIGTKVSALEDGVITIARNKPDDYLRYPVDPGKNTKLGGASISIRHTNANGETVYSYYAHNSKVLVHDGQKVFKGQVIALSGQSGNTPGGPHIHQEVSKYVDGKRVQIDPLEFSWEKFNANKNEN</sequence>
<dbReference type="SUPFAM" id="SSF56935">
    <property type="entry name" value="Porins"/>
    <property type="match status" value="1"/>
</dbReference>
<comment type="caution">
    <text evidence="3">The sequence shown here is derived from an EMBL/GenBank/DDBJ whole genome shotgun (WGS) entry which is preliminary data.</text>
</comment>
<dbReference type="CDD" id="cd12797">
    <property type="entry name" value="M23_peptidase"/>
    <property type="match status" value="1"/>
</dbReference>
<dbReference type="Proteomes" id="UP000011770">
    <property type="component" value="Unassembled WGS sequence"/>
</dbReference>
<feature type="compositionally biased region" description="Polar residues" evidence="1">
    <location>
        <begin position="979"/>
        <end position="989"/>
    </location>
</feature>
<reference evidence="3 4" key="1">
    <citation type="submission" date="2013-01" db="EMBL/GenBank/DDBJ databases">
        <authorList>
            <person name="Harkins D.M."/>
            <person name="Durkin A.S."/>
            <person name="Brinkac L.M."/>
            <person name="Haft D.H."/>
            <person name="Selengut J.D."/>
            <person name="Sanka R."/>
            <person name="DePew J."/>
            <person name="Purushe J."/>
            <person name="Tulsiani S.M."/>
            <person name="Graham G.C."/>
            <person name="Burns M.-A."/>
            <person name="Dohnt M.F."/>
            <person name="Smythe L.D."/>
            <person name="McKay D.B."/>
            <person name="Craig S.B."/>
            <person name="Vinetz J.M."/>
            <person name="Sutton G.G."/>
            <person name="Nierman W.C."/>
            <person name="Fouts D.E."/>
        </authorList>
    </citation>
    <scope>NUCLEOTIDE SEQUENCE [LARGE SCALE GENOMIC DNA]</scope>
    <source>
        <strain evidence="3 4">LT2116</strain>
    </source>
</reference>
<protein>
    <submittedName>
        <fullName evidence="3">Peptidase, M23 family</fullName>
    </submittedName>
</protein>
<proteinExistence type="predicted"/>
<gene>
    <name evidence="3" type="ORF">LEP1GSC188_0543</name>
</gene>
<dbReference type="PANTHER" id="PTHR21666">
    <property type="entry name" value="PEPTIDASE-RELATED"/>
    <property type="match status" value="1"/>
</dbReference>
<dbReference type="InterPro" id="IPR016047">
    <property type="entry name" value="M23ase_b-sheet_dom"/>
</dbReference>
<dbReference type="Pfam" id="PF01551">
    <property type="entry name" value="Peptidase_M23"/>
    <property type="match status" value="1"/>
</dbReference>
<dbReference type="EMBL" id="AHOR02000027">
    <property type="protein sequence ID" value="EMF82100.1"/>
    <property type="molecule type" value="Genomic_DNA"/>
</dbReference>
<organism evidence="3 4">
    <name type="scientific">Leptospira weilii serovar Topaz str. LT2116</name>
    <dbReference type="NCBI Taxonomy" id="1088540"/>
    <lineage>
        <taxon>Bacteria</taxon>
        <taxon>Pseudomonadati</taxon>
        <taxon>Spirochaetota</taxon>
        <taxon>Spirochaetia</taxon>
        <taxon>Leptospirales</taxon>
        <taxon>Leptospiraceae</taxon>
        <taxon>Leptospira</taxon>
    </lineage>
</organism>